<gene>
    <name evidence="7" type="ORF">M8C21_005762</name>
</gene>
<reference evidence="7" key="1">
    <citation type="submission" date="2022-06" db="EMBL/GenBank/DDBJ databases">
        <title>Uncovering the hologenomic basis of an extraordinary plant invasion.</title>
        <authorList>
            <person name="Bieker V.C."/>
            <person name="Martin M.D."/>
            <person name="Gilbert T."/>
            <person name="Hodgins K."/>
            <person name="Battlay P."/>
            <person name="Petersen B."/>
            <person name="Wilson J."/>
        </authorList>
    </citation>
    <scope>NUCLEOTIDE SEQUENCE</scope>
    <source>
        <strain evidence="7">AA19_3_7</strain>
        <tissue evidence="7">Leaf</tissue>
    </source>
</reference>
<dbReference type="EMBL" id="JAMZMK010011190">
    <property type="protein sequence ID" value="KAI7728610.1"/>
    <property type="molecule type" value="Genomic_DNA"/>
</dbReference>
<dbReference type="PANTHER" id="PTHR12677">
    <property type="entry name" value="GOLGI APPARATUS MEMBRANE PROTEIN TVP38-RELATED"/>
    <property type="match status" value="1"/>
</dbReference>
<keyword evidence="4 6" id="KW-1133">Transmembrane helix</keyword>
<evidence type="ECO:0000256" key="3">
    <source>
        <dbReference type="ARBA" id="ARBA00022692"/>
    </source>
</evidence>
<keyword evidence="2" id="KW-1003">Cell membrane</keyword>
<evidence type="ECO:0000256" key="5">
    <source>
        <dbReference type="ARBA" id="ARBA00023136"/>
    </source>
</evidence>
<evidence type="ECO:0000256" key="4">
    <source>
        <dbReference type="ARBA" id="ARBA00022989"/>
    </source>
</evidence>
<organism evidence="7 8">
    <name type="scientific">Ambrosia artemisiifolia</name>
    <name type="common">Common ragweed</name>
    <dbReference type="NCBI Taxonomy" id="4212"/>
    <lineage>
        <taxon>Eukaryota</taxon>
        <taxon>Viridiplantae</taxon>
        <taxon>Streptophyta</taxon>
        <taxon>Embryophyta</taxon>
        <taxon>Tracheophyta</taxon>
        <taxon>Spermatophyta</taxon>
        <taxon>Magnoliopsida</taxon>
        <taxon>eudicotyledons</taxon>
        <taxon>Gunneridae</taxon>
        <taxon>Pentapetalae</taxon>
        <taxon>asterids</taxon>
        <taxon>campanulids</taxon>
        <taxon>Asterales</taxon>
        <taxon>Asteraceae</taxon>
        <taxon>Asteroideae</taxon>
        <taxon>Heliantheae alliance</taxon>
        <taxon>Heliantheae</taxon>
        <taxon>Ambrosia</taxon>
    </lineage>
</organism>
<keyword evidence="5 6" id="KW-0472">Membrane</keyword>
<comment type="subcellular location">
    <subcellularLocation>
        <location evidence="1">Cell membrane</location>
        <topology evidence="1">Multi-pass membrane protein</topology>
    </subcellularLocation>
</comment>
<keyword evidence="3 6" id="KW-0812">Transmembrane</keyword>
<dbReference type="Proteomes" id="UP001206925">
    <property type="component" value="Unassembled WGS sequence"/>
</dbReference>
<evidence type="ECO:0000256" key="2">
    <source>
        <dbReference type="ARBA" id="ARBA00022475"/>
    </source>
</evidence>
<sequence>IWVAETYYLLVQPITFALVYVGTTLKNLADVTHGWGPFSKTRWAFVILSCMVSLILMLIVTKVAKSALEKALSEGVNIAGCGTESSSAVEEARIDIHEPLLDKE</sequence>
<proteinExistence type="predicted"/>
<evidence type="ECO:0000256" key="1">
    <source>
        <dbReference type="ARBA" id="ARBA00004651"/>
    </source>
</evidence>
<name>A0AAD5BSD5_AMBAR</name>
<keyword evidence="8" id="KW-1185">Reference proteome</keyword>
<dbReference type="InterPro" id="IPR015414">
    <property type="entry name" value="TMEM64"/>
</dbReference>
<evidence type="ECO:0000313" key="8">
    <source>
        <dbReference type="Proteomes" id="UP001206925"/>
    </source>
</evidence>
<evidence type="ECO:0000313" key="7">
    <source>
        <dbReference type="EMBL" id="KAI7728610.1"/>
    </source>
</evidence>
<dbReference type="GO" id="GO:0005886">
    <property type="term" value="C:plasma membrane"/>
    <property type="evidence" value="ECO:0007669"/>
    <property type="project" value="UniProtKB-SubCell"/>
</dbReference>
<feature type="transmembrane region" description="Helical" evidence="6">
    <location>
        <begin position="7"/>
        <end position="23"/>
    </location>
</feature>
<accession>A0AAD5BSD5</accession>
<protein>
    <submittedName>
        <fullName evidence="7">Uncharacterized protein</fullName>
    </submittedName>
</protein>
<evidence type="ECO:0000256" key="6">
    <source>
        <dbReference type="SAM" id="Phobius"/>
    </source>
</evidence>
<dbReference type="PANTHER" id="PTHR12677:SF24">
    <property type="entry name" value="OS07G0655900 PROTEIN"/>
    <property type="match status" value="1"/>
</dbReference>
<comment type="caution">
    <text evidence="7">The sequence shown here is derived from an EMBL/GenBank/DDBJ whole genome shotgun (WGS) entry which is preliminary data.</text>
</comment>
<feature type="transmembrane region" description="Helical" evidence="6">
    <location>
        <begin position="43"/>
        <end position="60"/>
    </location>
</feature>
<feature type="non-terminal residue" evidence="7">
    <location>
        <position position="104"/>
    </location>
</feature>
<dbReference type="AlphaFoldDB" id="A0AAD5BSD5"/>